<evidence type="ECO:0000256" key="1">
    <source>
        <dbReference type="SAM" id="SignalP"/>
    </source>
</evidence>
<dbReference type="PANTHER" id="PTHR47332:SF6">
    <property type="entry name" value="SET DOMAIN-CONTAINING PROTEIN"/>
    <property type="match status" value="1"/>
</dbReference>
<evidence type="ECO:0000313" key="3">
    <source>
        <dbReference type="Proteomes" id="UP000325313"/>
    </source>
</evidence>
<comment type="caution">
    <text evidence="2">The sequence shown here is derived from an EMBL/GenBank/DDBJ whole genome shotgun (WGS) entry which is preliminary data.</text>
</comment>
<dbReference type="PANTHER" id="PTHR47332">
    <property type="entry name" value="SET DOMAIN-CONTAINING PROTEIN 5"/>
    <property type="match status" value="1"/>
</dbReference>
<gene>
    <name evidence="2" type="ORF">PGTUg99_000977</name>
</gene>
<sequence>MLRLGDGLKALVRISILLDLLGGTIGTAAHCHNEQLSASIQRENEPAPSGEELMDKPYESEFLPSSQNYVYKYDKKAPTPKLEHFWDGFYKSTCFYMNFYPKEPEEYCVFINPTINRGQGLVIVSSTKNLKYLFDNGLMISSDPSDLGTFEIKQVPEKARQLGAVATRKLKRGDYVQRLSPVGLFPLEKSLRETPFGRSILRHAIDHLPLQTRLAIARLAGNGALTEDEFISNLLQANMYKTCDYLASTPVNFGGIYLKAT</sequence>
<feature type="chain" id="PRO_5023147450" evidence="1">
    <location>
        <begin position="27"/>
        <end position="261"/>
    </location>
</feature>
<dbReference type="InterPro" id="IPR053185">
    <property type="entry name" value="SET_domain_protein"/>
</dbReference>
<organism evidence="2 3">
    <name type="scientific">Puccinia graminis f. sp. tritici</name>
    <dbReference type="NCBI Taxonomy" id="56615"/>
    <lineage>
        <taxon>Eukaryota</taxon>
        <taxon>Fungi</taxon>
        <taxon>Dikarya</taxon>
        <taxon>Basidiomycota</taxon>
        <taxon>Pucciniomycotina</taxon>
        <taxon>Pucciniomycetes</taxon>
        <taxon>Pucciniales</taxon>
        <taxon>Pucciniaceae</taxon>
        <taxon>Puccinia</taxon>
    </lineage>
</organism>
<protein>
    <submittedName>
        <fullName evidence="2">Uncharacterized protein</fullName>
    </submittedName>
</protein>
<dbReference type="EMBL" id="VDEP01000147">
    <property type="protein sequence ID" value="KAA1127879.1"/>
    <property type="molecule type" value="Genomic_DNA"/>
</dbReference>
<evidence type="ECO:0000313" key="2">
    <source>
        <dbReference type="EMBL" id="KAA1127879.1"/>
    </source>
</evidence>
<proteinExistence type="predicted"/>
<keyword evidence="1" id="KW-0732">Signal</keyword>
<accession>A0A5B0RR65</accession>
<dbReference type="Proteomes" id="UP000325313">
    <property type="component" value="Unassembled WGS sequence"/>
</dbReference>
<reference evidence="2 3" key="1">
    <citation type="submission" date="2019-05" db="EMBL/GenBank/DDBJ databases">
        <title>Emergence of the Ug99 lineage of the wheat stem rust pathogen through somatic hybridization.</title>
        <authorList>
            <person name="Li F."/>
            <person name="Upadhyaya N.M."/>
            <person name="Sperschneider J."/>
            <person name="Matny O."/>
            <person name="Nguyen-Phuc H."/>
            <person name="Mago R."/>
            <person name="Raley C."/>
            <person name="Miller M.E."/>
            <person name="Silverstein K.A.T."/>
            <person name="Henningsen E."/>
            <person name="Hirsch C.D."/>
            <person name="Visser B."/>
            <person name="Pretorius Z.A."/>
            <person name="Steffenson B.J."/>
            <person name="Schwessinger B."/>
            <person name="Dodds P.N."/>
            <person name="Figueroa M."/>
        </authorList>
    </citation>
    <scope>NUCLEOTIDE SEQUENCE [LARGE SCALE GENOMIC DNA]</scope>
    <source>
        <strain evidence="2 3">Ug99</strain>
    </source>
</reference>
<name>A0A5B0RR65_PUCGR</name>
<dbReference type="AlphaFoldDB" id="A0A5B0RR65"/>
<feature type="signal peptide" evidence="1">
    <location>
        <begin position="1"/>
        <end position="26"/>
    </location>
</feature>